<dbReference type="SMART" id="SM00248">
    <property type="entry name" value="ANK"/>
    <property type="match status" value="8"/>
</dbReference>
<evidence type="ECO:0008006" key="4">
    <source>
        <dbReference type="Google" id="ProtNLM"/>
    </source>
</evidence>
<dbReference type="PANTHER" id="PTHR24157:SF3">
    <property type="entry name" value="ANKYRIN REPEAT, SAM AND BASIC LEUCINE ZIPPER DOMAIN-CONTAINING PROTEIN 1"/>
    <property type="match status" value="1"/>
</dbReference>
<dbReference type="SUPFAM" id="SSF47769">
    <property type="entry name" value="SAM/Pointed domain"/>
    <property type="match status" value="1"/>
</dbReference>
<dbReference type="AlphaFoldDB" id="A0A8S0ZBR7"/>
<feature type="repeat" description="ANK" evidence="1">
    <location>
        <begin position="359"/>
        <end position="391"/>
    </location>
</feature>
<gene>
    <name evidence="2" type="ORF">APLA_LOCUS3541</name>
</gene>
<dbReference type="PROSITE" id="PS50297">
    <property type="entry name" value="ANK_REP_REGION"/>
    <property type="match status" value="4"/>
</dbReference>
<feature type="repeat" description="ANK" evidence="1">
    <location>
        <begin position="326"/>
        <end position="358"/>
    </location>
</feature>
<dbReference type="Pfam" id="PF12796">
    <property type="entry name" value="Ank_2"/>
    <property type="match status" value="3"/>
</dbReference>
<proteinExistence type="predicted"/>
<sequence>MTQFRPAGLSDDDSDIDDCGFYERPARNYNSQLNEKKKIEINLQDAIINGNLQEVEEIVAAELNYEGNVKLDSGWTPLMHACFHAQDKIVKYLLDIGADPNFHSDSVTPVMMACSNSSASDEAIFNIVMSLIEKDCVLNIGDKYGQTPLMRAISSGRAAVVSKLIDLKVNIEMRDQQGWTAVFWAAHHNRPEILEMLINQGARTTEVDRSNRTLMDIAESHEYQGIIDILKKHLDIEEDEQSDKLNYEGNVKLDSGWTPLMHACFHAQDKIVKYLLDIGADPNFHSDSVTPVMMACSNSSASDEAIFNIVMSLIEKDCVLNIGDKYGQTPLMRAISSGRAAVVSKLIDLKVNIEMRDQQGWTAVFWAAHHNRPEILEMLINQGARTTEVDRSNRTLMDIAESHEYQGIIDILKKHLDIEEDEQSDSTYNLEVTPWQDYYPGMSHGRPTYTSEIPHLLYGMNCERLTSLIMNCGMDLRSFLLLDESDMIKIGVEMPYERQRLKTGLRNFHKRGWKLNAVAGLYARKSENYSVLECLTSLGTHLQQIYILEATLQYTLREYNKIQNQMKFEPPDSPTLVKMKDAAIKLLNNINNIIRESKNMKKILNKIVRNNPVPADLIREKTVQEIAKSYLTEALVVVSIGLIVYHTKHLFISFLKK</sequence>
<dbReference type="InterPro" id="IPR002110">
    <property type="entry name" value="Ankyrin_rpt"/>
</dbReference>
<dbReference type="SUPFAM" id="SSF48403">
    <property type="entry name" value="Ankyrin repeat"/>
    <property type="match status" value="1"/>
</dbReference>
<dbReference type="GO" id="GO:0071546">
    <property type="term" value="C:pi-body"/>
    <property type="evidence" value="ECO:0007669"/>
    <property type="project" value="TreeGrafter"/>
</dbReference>
<keyword evidence="1" id="KW-0040">ANK repeat</keyword>
<dbReference type="Proteomes" id="UP000494106">
    <property type="component" value="Unassembled WGS sequence"/>
</dbReference>
<accession>A0A8S0ZBR7</accession>
<reference evidence="2 3" key="1">
    <citation type="submission" date="2020-04" db="EMBL/GenBank/DDBJ databases">
        <authorList>
            <person name="Wallbank WR R."/>
            <person name="Pardo Diaz C."/>
            <person name="Kozak K."/>
            <person name="Martin S."/>
            <person name="Jiggins C."/>
            <person name="Moest M."/>
            <person name="Warren A I."/>
            <person name="Byers J.R.P. K."/>
            <person name="Montejo-Kovacevich G."/>
            <person name="Yen C E."/>
        </authorList>
    </citation>
    <scope>NUCLEOTIDE SEQUENCE [LARGE SCALE GENOMIC DNA]</scope>
</reference>
<comment type="caution">
    <text evidence="2">The sequence shown here is derived from an EMBL/GenBank/DDBJ whole genome shotgun (WGS) entry which is preliminary data.</text>
</comment>
<protein>
    <recommendedName>
        <fullName evidence="4">Ankyrin repeat, SAM and basic leucine zipper domain-containing protein 1</fullName>
    </recommendedName>
</protein>
<feature type="repeat" description="ANK" evidence="1">
    <location>
        <begin position="73"/>
        <end position="105"/>
    </location>
</feature>
<dbReference type="InterPro" id="IPR013761">
    <property type="entry name" value="SAM/pointed_sf"/>
</dbReference>
<dbReference type="Pfam" id="PF00023">
    <property type="entry name" value="Ank"/>
    <property type="match status" value="2"/>
</dbReference>
<dbReference type="Gene3D" id="1.25.40.20">
    <property type="entry name" value="Ankyrin repeat-containing domain"/>
    <property type="match status" value="2"/>
</dbReference>
<keyword evidence="3" id="KW-1185">Reference proteome</keyword>
<dbReference type="PROSITE" id="PS50088">
    <property type="entry name" value="ANK_REPEAT"/>
    <property type="match status" value="6"/>
</dbReference>
<organism evidence="2 3">
    <name type="scientific">Arctia plantaginis</name>
    <name type="common">Wood tiger moth</name>
    <name type="synonym">Phalaena plantaginis</name>
    <dbReference type="NCBI Taxonomy" id="874455"/>
    <lineage>
        <taxon>Eukaryota</taxon>
        <taxon>Metazoa</taxon>
        <taxon>Ecdysozoa</taxon>
        <taxon>Arthropoda</taxon>
        <taxon>Hexapoda</taxon>
        <taxon>Insecta</taxon>
        <taxon>Pterygota</taxon>
        <taxon>Neoptera</taxon>
        <taxon>Endopterygota</taxon>
        <taxon>Lepidoptera</taxon>
        <taxon>Glossata</taxon>
        <taxon>Ditrysia</taxon>
        <taxon>Noctuoidea</taxon>
        <taxon>Erebidae</taxon>
        <taxon>Arctiinae</taxon>
        <taxon>Arctia</taxon>
    </lineage>
</organism>
<evidence type="ECO:0000256" key="1">
    <source>
        <dbReference type="PROSITE-ProRule" id="PRU00023"/>
    </source>
</evidence>
<name>A0A8S0ZBR7_ARCPL</name>
<dbReference type="InterPro" id="IPR036770">
    <property type="entry name" value="Ankyrin_rpt-contain_sf"/>
</dbReference>
<dbReference type="EMBL" id="CADEBC010000346">
    <property type="protein sequence ID" value="CAB3228285.1"/>
    <property type="molecule type" value="Genomic_DNA"/>
</dbReference>
<feature type="repeat" description="ANK" evidence="1">
    <location>
        <begin position="144"/>
        <end position="176"/>
    </location>
</feature>
<dbReference type="OrthoDB" id="439236at2759"/>
<evidence type="ECO:0000313" key="2">
    <source>
        <dbReference type="EMBL" id="CAB3228285.1"/>
    </source>
</evidence>
<feature type="repeat" description="ANK" evidence="1">
    <location>
        <begin position="255"/>
        <end position="287"/>
    </location>
</feature>
<evidence type="ECO:0000313" key="3">
    <source>
        <dbReference type="Proteomes" id="UP000494106"/>
    </source>
</evidence>
<dbReference type="PANTHER" id="PTHR24157">
    <property type="entry name" value="ANKYRIN REPEAT, SAM AND BASIC LEUCINE ZIPPER DOMAIN-CONTAINING PROTEIN 1"/>
    <property type="match status" value="1"/>
</dbReference>
<feature type="repeat" description="ANK" evidence="1">
    <location>
        <begin position="177"/>
        <end position="209"/>
    </location>
</feature>